<gene>
    <name evidence="3" type="ORF">PHACADRAFT_92920</name>
</gene>
<dbReference type="Proteomes" id="UP000008370">
    <property type="component" value="Unassembled WGS sequence"/>
</dbReference>
<name>K5WB26_PHACS</name>
<keyword evidence="4" id="KW-1185">Reference proteome</keyword>
<dbReference type="RefSeq" id="XP_007394250.1">
    <property type="nucleotide sequence ID" value="XM_007394188.1"/>
</dbReference>
<feature type="region of interest" description="Disordered" evidence="1">
    <location>
        <begin position="1"/>
        <end position="259"/>
    </location>
</feature>
<feature type="compositionally biased region" description="Basic and acidic residues" evidence="1">
    <location>
        <begin position="67"/>
        <end position="101"/>
    </location>
</feature>
<dbReference type="SMART" id="SM00456">
    <property type="entry name" value="WW"/>
    <property type="match status" value="1"/>
</dbReference>
<dbReference type="HOGENOM" id="CLU_1135823_0_0_1"/>
<dbReference type="AlphaFoldDB" id="K5WB26"/>
<accession>K5WB26</accession>
<dbReference type="InParanoid" id="K5WB26"/>
<dbReference type="EMBL" id="JH930471">
    <property type="protein sequence ID" value="EKM56400.1"/>
    <property type="molecule type" value="Genomic_DNA"/>
</dbReference>
<dbReference type="InterPro" id="IPR036020">
    <property type="entry name" value="WW_dom_sf"/>
</dbReference>
<dbReference type="PROSITE" id="PS50020">
    <property type="entry name" value="WW_DOMAIN_2"/>
    <property type="match status" value="1"/>
</dbReference>
<evidence type="ECO:0000259" key="2">
    <source>
        <dbReference type="PROSITE" id="PS50020"/>
    </source>
</evidence>
<feature type="compositionally biased region" description="Basic and acidic residues" evidence="1">
    <location>
        <begin position="18"/>
        <end position="34"/>
    </location>
</feature>
<proteinExistence type="predicted"/>
<reference evidence="3 4" key="1">
    <citation type="journal article" date="2012" name="BMC Genomics">
        <title>Comparative genomics of the white-rot fungi, Phanerochaete carnosa and P. chrysosporium, to elucidate the genetic basis of the distinct wood types they colonize.</title>
        <authorList>
            <person name="Suzuki H."/>
            <person name="MacDonald J."/>
            <person name="Syed K."/>
            <person name="Salamov A."/>
            <person name="Hori C."/>
            <person name="Aerts A."/>
            <person name="Henrissat B."/>
            <person name="Wiebenga A."/>
            <person name="vanKuyk P.A."/>
            <person name="Barry K."/>
            <person name="Lindquist E."/>
            <person name="LaButti K."/>
            <person name="Lapidus A."/>
            <person name="Lucas S."/>
            <person name="Coutinho P."/>
            <person name="Gong Y."/>
            <person name="Samejima M."/>
            <person name="Mahadevan R."/>
            <person name="Abou-Zaid M."/>
            <person name="de Vries R.P."/>
            <person name="Igarashi K."/>
            <person name="Yadav J.S."/>
            <person name="Grigoriev I.V."/>
            <person name="Master E.R."/>
        </authorList>
    </citation>
    <scope>NUCLEOTIDE SEQUENCE [LARGE SCALE GENOMIC DNA]</scope>
    <source>
        <strain evidence="3 4">HHB-10118-sp</strain>
    </source>
</reference>
<dbReference type="GeneID" id="18920805"/>
<dbReference type="CDD" id="cd00201">
    <property type="entry name" value="WW"/>
    <property type="match status" value="1"/>
</dbReference>
<feature type="compositionally biased region" description="Basic and acidic residues" evidence="1">
    <location>
        <begin position="233"/>
        <end position="248"/>
    </location>
</feature>
<evidence type="ECO:0000256" key="1">
    <source>
        <dbReference type="SAM" id="MobiDB-lite"/>
    </source>
</evidence>
<dbReference type="OrthoDB" id="548295at2759"/>
<protein>
    <recommendedName>
        <fullName evidence="2">WW domain-containing protein</fullName>
    </recommendedName>
</protein>
<dbReference type="Pfam" id="PF00397">
    <property type="entry name" value="WW"/>
    <property type="match status" value="1"/>
</dbReference>
<dbReference type="InterPro" id="IPR001202">
    <property type="entry name" value="WW_dom"/>
</dbReference>
<feature type="compositionally biased region" description="Basic and acidic residues" evidence="1">
    <location>
        <begin position="166"/>
        <end position="219"/>
    </location>
</feature>
<feature type="domain" description="WW" evidence="2">
    <location>
        <begin position="23"/>
        <end position="58"/>
    </location>
</feature>
<sequence length="285" mass="32154">MVPRERRSNGHPKPSSGSHDRDGGLPPDWEERYPRNGGGEPYYYNFKTHESTWVRPRIADSGPSSPAKERGQDIRSGVDRSPRRGTVDGDVHELRNEDKKHVSPGVPLRFEDRHYRPDGLALANSSSTSNNKQDSYARPAGLPPRPSSPRTVDKRRGPRSITPPPARRDARTSELAARSRRDIPPLVERDLSTRERRSPVQDREWDRSRNVVTLEDRGRGYSAELGTPRGRRLRDDPPSEHVRSDQGARDAYNPKSAPSTLSASYLSAIHRIPACLLLLRWILCS</sequence>
<evidence type="ECO:0000313" key="4">
    <source>
        <dbReference type="Proteomes" id="UP000008370"/>
    </source>
</evidence>
<dbReference type="SUPFAM" id="SSF51045">
    <property type="entry name" value="WW domain"/>
    <property type="match status" value="1"/>
</dbReference>
<dbReference type="Gene3D" id="2.20.70.10">
    <property type="match status" value="1"/>
</dbReference>
<dbReference type="KEGG" id="pco:PHACADRAFT_92920"/>
<evidence type="ECO:0000313" key="3">
    <source>
        <dbReference type="EMBL" id="EKM56400.1"/>
    </source>
</evidence>
<organism evidence="3 4">
    <name type="scientific">Phanerochaete carnosa (strain HHB-10118-sp)</name>
    <name type="common">White-rot fungus</name>
    <name type="synonym">Peniophora carnosa</name>
    <dbReference type="NCBI Taxonomy" id="650164"/>
    <lineage>
        <taxon>Eukaryota</taxon>
        <taxon>Fungi</taxon>
        <taxon>Dikarya</taxon>
        <taxon>Basidiomycota</taxon>
        <taxon>Agaricomycotina</taxon>
        <taxon>Agaricomycetes</taxon>
        <taxon>Polyporales</taxon>
        <taxon>Phanerochaetaceae</taxon>
        <taxon>Phanerochaete</taxon>
    </lineage>
</organism>